<dbReference type="Proteomes" id="UP000314986">
    <property type="component" value="Unassembled WGS sequence"/>
</dbReference>
<dbReference type="InterPro" id="IPR033768">
    <property type="entry name" value="Hydin_ADK"/>
</dbReference>
<dbReference type="GO" id="GO:0005930">
    <property type="term" value="C:axoneme"/>
    <property type="evidence" value="ECO:0007669"/>
    <property type="project" value="TreeGrafter"/>
</dbReference>
<dbReference type="GO" id="GO:1904158">
    <property type="term" value="P:axonemal central apparatus assembly"/>
    <property type="evidence" value="ECO:0007669"/>
    <property type="project" value="TreeGrafter"/>
</dbReference>
<dbReference type="GO" id="GO:0003341">
    <property type="term" value="P:cilium movement"/>
    <property type="evidence" value="ECO:0007669"/>
    <property type="project" value="TreeGrafter"/>
</dbReference>
<reference evidence="2" key="5">
    <citation type="submission" date="2025-09" db="UniProtKB">
        <authorList>
            <consortium name="Ensembl"/>
        </authorList>
    </citation>
    <scope>IDENTIFICATION</scope>
</reference>
<reference evidence="3" key="3">
    <citation type="journal article" date="2014" name="Nature">
        <title>Elephant shark genome provides unique insights into gnathostome evolution.</title>
        <authorList>
            <consortium name="International Elephant Shark Genome Sequencing Consortium"/>
            <person name="Venkatesh B."/>
            <person name="Lee A.P."/>
            <person name="Ravi V."/>
            <person name="Maurya A.K."/>
            <person name="Lian M.M."/>
            <person name="Swann J.B."/>
            <person name="Ohta Y."/>
            <person name="Flajnik M.F."/>
            <person name="Sutoh Y."/>
            <person name="Kasahara M."/>
            <person name="Hoon S."/>
            <person name="Gangu V."/>
            <person name="Roy S.W."/>
            <person name="Irimia M."/>
            <person name="Korzh V."/>
            <person name="Kondrychyn I."/>
            <person name="Lim Z.W."/>
            <person name="Tay B.H."/>
            <person name="Tohari S."/>
            <person name="Kong K.W."/>
            <person name="Ho S."/>
            <person name="Lorente-Galdos B."/>
            <person name="Quilez J."/>
            <person name="Marques-Bonet T."/>
            <person name="Raney B.J."/>
            <person name="Ingham P.W."/>
            <person name="Tay A."/>
            <person name="Hillier L.W."/>
            <person name="Minx P."/>
            <person name="Boehm T."/>
            <person name="Wilson R.K."/>
            <person name="Brenner S."/>
            <person name="Warren W.C."/>
        </authorList>
    </citation>
    <scope>NUCLEOTIDE SEQUENCE [LARGE SCALE GENOMIC DNA]</scope>
</reference>
<dbReference type="Ensembl" id="ENSCMIT00000007674.1">
    <property type="protein sequence ID" value="ENSCMIP00000007450.1"/>
    <property type="gene ID" value="ENSCMIG00000004092.1"/>
</dbReference>
<sequence>MLVACFQPSLSPMAPVPCRLSVSASVAGEVGLMSCVLPEDVLGDILSERLQQSDCFQGFVFDGLHTLYSLSEGNALVALLKAFNNRRHIYFINLSQEFSILQEEEKVRKEEEGMLAK</sequence>
<organism evidence="2 3">
    <name type="scientific">Callorhinchus milii</name>
    <name type="common">Ghost shark</name>
    <dbReference type="NCBI Taxonomy" id="7868"/>
    <lineage>
        <taxon>Eukaryota</taxon>
        <taxon>Metazoa</taxon>
        <taxon>Chordata</taxon>
        <taxon>Craniata</taxon>
        <taxon>Vertebrata</taxon>
        <taxon>Chondrichthyes</taxon>
        <taxon>Holocephali</taxon>
        <taxon>Chimaeriformes</taxon>
        <taxon>Callorhinchidae</taxon>
        <taxon>Callorhinchus</taxon>
    </lineage>
</organism>
<name>A0A4W3GWQ9_CALMI</name>
<evidence type="ECO:0000313" key="2">
    <source>
        <dbReference type="Ensembl" id="ENSCMIP00000007450.1"/>
    </source>
</evidence>
<reference evidence="2" key="4">
    <citation type="submission" date="2025-08" db="UniProtKB">
        <authorList>
            <consortium name="Ensembl"/>
        </authorList>
    </citation>
    <scope>IDENTIFICATION</scope>
</reference>
<accession>A0A4W3GWQ9</accession>
<dbReference type="PANTHER" id="PTHR23053">
    <property type="entry name" value="DLEC1 DELETED IN LUNG AND ESOPHAGEAL CANCER 1"/>
    <property type="match status" value="1"/>
</dbReference>
<dbReference type="PANTHER" id="PTHR23053:SF0">
    <property type="entry name" value="HYDROCEPHALUS-INDUCING PROTEIN HOMOLOG"/>
    <property type="match status" value="1"/>
</dbReference>
<keyword evidence="3" id="KW-1185">Reference proteome</keyword>
<reference evidence="3" key="1">
    <citation type="journal article" date="2006" name="Science">
        <title>Ancient noncoding elements conserved in the human genome.</title>
        <authorList>
            <person name="Venkatesh B."/>
            <person name="Kirkness E.F."/>
            <person name="Loh Y.H."/>
            <person name="Halpern A.L."/>
            <person name="Lee A.P."/>
            <person name="Johnson J."/>
            <person name="Dandona N."/>
            <person name="Viswanathan L.D."/>
            <person name="Tay A."/>
            <person name="Venter J.C."/>
            <person name="Strausberg R.L."/>
            <person name="Brenner S."/>
        </authorList>
    </citation>
    <scope>NUCLEOTIDE SEQUENCE [LARGE SCALE GENOMIC DNA]</scope>
</reference>
<evidence type="ECO:0000259" key="1">
    <source>
        <dbReference type="Pfam" id="PF17213"/>
    </source>
</evidence>
<feature type="domain" description="Hydin adenylate kinase-like" evidence="1">
    <location>
        <begin position="8"/>
        <end position="64"/>
    </location>
</feature>
<reference evidence="3" key="2">
    <citation type="journal article" date="2007" name="PLoS Biol.">
        <title>Survey sequencing and comparative analysis of the elephant shark (Callorhinchus milii) genome.</title>
        <authorList>
            <person name="Venkatesh B."/>
            <person name="Kirkness E.F."/>
            <person name="Loh Y.H."/>
            <person name="Halpern A.L."/>
            <person name="Lee A.P."/>
            <person name="Johnson J."/>
            <person name="Dandona N."/>
            <person name="Viswanathan L.D."/>
            <person name="Tay A."/>
            <person name="Venter J.C."/>
            <person name="Strausberg R.L."/>
            <person name="Brenner S."/>
        </authorList>
    </citation>
    <scope>NUCLEOTIDE SEQUENCE [LARGE SCALE GENOMIC DNA]</scope>
</reference>
<dbReference type="STRING" id="7868.ENSCMIP00000007450"/>
<protein>
    <submittedName>
        <fullName evidence="2">Hydrocephalus-inducing protein-like</fullName>
    </submittedName>
</protein>
<dbReference type="AlphaFoldDB" id="A0A4W3GWQ9"/>
<dbReference type="InParanoid" id="A0A4W3GWQ9"/>
<proteinExistence type="predicted"/>
<evidence type="ECO:0000313" key="3">
    <source>
        <dbReference type="Proteomes" id="UP000314986"/>
    </source>
</evidence>
<dbReference type="InterPro" id="IPR033305">
    <property type="entry name" value="Hydin-like"/>
</dbReference>
<dbReference type="GeneTree" id="ENSGT00610000086095"/>
<dbReference type="Pfam" id="PF17213">
    <property type="entry name" value="Hydin_ADK"/>
    <property type="match status" value="1"/>
</dbReference>